<evidence type="ECO:0000313" key="3">
    <source>
        <dbReference type="EMBL" id="TVU40703.1"/>
    </source>
</evidence>
<evidence type="ECO:0000259" key="2">
    <source>
        <dbReference type="Pfam" id="PF23635"/>
    </source>
</evidence>
<evidence type="ECO:0000313" key="4">
    <source>
        <dbReference type="Proteomes" id="UP000324897"/>
    </source>
</evidence>
<dbReference type="Gene3D" id="1.20.1280.50">
    <property type="match status" value="1"/>
</dbReference>
<evidence type="ECO:0000259" key="1">
    <source>
        <dbReference type="Pfam" id="PF00646"/>
    </source>
</evidence>
<protein>
    <recommendedName>
        <fullName evidence="5">F-box domain-containing protein</fullName>
    </recommendedName>
</protein>
<sequence length="383" mass="42752">MAPQRRPRSAPSLMDDVVGEILLRVAPDEPAHLIRAAVVCKSWRRILLDPGFPRRYREFHRTPPLLGILFSYNQHGPLFLPAATTTAPPFSPPDFTPDSLWTLDCRHGRVLFYSFYTRDLILWDPVNGDQRRLSSPRPLNTSIHFSAAVLCAAKCCDHLDCHGGPFLVVFAGSNVAGGDTWVSEYLSETGAWSASTNIDREAHMTEMRPNLFTGDAVYFIIGLGRAILKYELGSRCLSLIDAPGVHKMGIAMMVEDGGLGFAGVKDHNLCLWSWKANAKGIASWVWLRDIELTTLLPVPKKYVKVSPHVSGFVEGTDTIFISTDDSIFTLKLKSRQIRKVGHALGYGGILPYMSFYTPDCRMTLLLIEAIYADVQKPRPQEKY</sequence>
<dbReference type="PANTHER" id="PTHR32133:SF327">
    <property type="entry name" value="F-BOX DOMAIN-CONTAINING PROTEIN"/>
    <property type="match status" value="1"/>
</dbReference>
<comment type="caution">
    <text evidence="3">The sequence shown here is derived from an EMBL/GenBank/DDBJ whole genome shotgun (WGS) entry which is preliminary data.</text>
</comment>
<dbReference type="PANTHER" id="PTHR32133">
    <property type="entry name" value="OS07G0120400 PROTEIN"/>
    <property type="match status" value="1"/>
</dbReference>
<feature type="non-terminal residue" evidence="3">
    <location>
        <position position="1"/>
    </location>
</feature>
<evidence type="ECO:0008006" key="5">
    <source>
        <dbReference type="Google" id="ProtNLM"/>
    </source>
</evidence>
<dbReference type="Pfam" id="PF00646">
    <property type="entry name" value="F-box"/>
    <property type="match status" value="1"/>
</dbReference>
<keyword evidence="4" id="KW-1185">Reference proteome</keyword>
<dbReference type="SUPFAM" id="SSF81383">
    <property type="entry name" value="F-box domain"/>
    <property type="match status" value="1"/>
</dbReference>
<dbReference type="InterPro" id="IPR001810">
    <property type="entry name" value="F-box_dom"/>
</dbReference>
<organism evidence="3 4">
    <name type="scientific">Eragrostis curvula</name>
    <name type="common">weeping love grass</name>
    <dbReference type="NCBI Taxonomy" id="38414"/>
    <lineage>
        <taxon>Eukaryota</taxon>
        <taxon>Viridiplantae</taxon>
        <taxon>Streptophyta</taxon>
        <taxon>Embryophyta</taxon>
        <taxon>Tracheophyta</taxon>
        <taxon>Spermatophyta</taxon>
        <taxon>Magnoliopsida</taxon>
        <taxon>Liliopsida</taxon>
        <taxon>Poales</taxon>
        <taxon>Poaceae</taxon>
        <taxon>PACMAD clade</taxon>
        <taxon>Chloridoideae</taxon>
        <taxon>Eragrostideae</taxon>
        <taxon>Eragrostidinae</taxon>
        <taxon>Eragrostis</taxon>
    </lineage>
</organism>
<reference evidence="3 4" key="1">
    <citation type="journal article" date="2019" name="Sci. Rep.">
        <title>A high-quality genome of Eragrostis curvula grass provides insights into Poaceae evolution and supports new strategies to enhance forage quality.</title>
        <authorList>
            <person name="Carballo J."/>
            <person name="Santos B.A.C.M."/>
            <person name="Zappacosta D."/>
            <person name="Garbus I."/>
            <person name="Selva J.P."/>
            <person name="Gallo C.A."/>
            <person name="Diaz A."/>
            <person name="Albertini E."/>
            <person name="Caccamo M."/>
            <person name="Echenique V."/>
        </authorList>
    </citation>
    <scope>NUCLEOTIDE SEQUENCE [LARGE SCALE GENOMIC DNA]</scope>
    <source>
        <strain evidence="4">cv. Victoria</strain>
        <tissue evidence="3">Leaf</tissue>
    </source>
</reference>
<dbReference type="Proteomes" id="UP000324897">
    <property type="component" value="Chromosome 4"/>
</dbReference>
<proteinExistence type="predicted"/>
<dbReference type="InterPro" id="IPR056594">
    <property type="entry name" value="AT5G49610-like_b-prop"/>
</dbReference>
<dbReference type="Gramene" id="TVU40703">
    <property type="protein sequence ID" value="TVU40703"/>
    <property type="gene ID" value="EJB05_14173"/>
</dbReference>
<dbReference type="OrthoDB" id="690324at2759"/>
<feature type="domain" description="F-box protein AT5G49610-like beta-propeller" evidence="2">
    <location>
        <begin position="103"/>
        <end position="358"/>
    </location>
</feature>
<dbReference type="Pfam" id="PF23635">
    <property type="entry name" value="Beta-prop_AT5G49610-like"/>
    <property type="match status" value="1"/>
</dbReference>
<name>A0A5J9VYD0_9POAL</name>
<dbReference type="InterPro" id="IPR036047">
    <property type="entry name" value="F-box-like_dom_sf"/>
</dbReference>
<dbReference type="AlphaFoldDB" id="A0A5J9VYD0"/>
<gene>
    <name evidence="3" type="ORF">EJB05_14173</name>
</gene>
<feature type="domain" description="F-box" evidence="1">
    <location>
        <begin position="15"/>
        <end position="53"/>
    </location>
</feature>
<dbReference type="EMBL" id="RWGY01000007">
    <property type="protein sequence ID" value="TVU40703.1"/>
    <property type="molecule type" value="Genomic_DNA"/>
</dbReference>
<accession>A0A5J9VYD0</accession>